<feature type="domain" description="Type I restriction modification DNA specificity" evidence="4">
    <location>
        <begin position="2"/>
        <end position="167"/>
    </location>
</feature>
<dbReference type="PATRIC" id="fig|280505.15.peg.1686"/>
<dbReference type="REBASE" id="131604">
    <property type="entry name" value="S1.Lbo56604ORF1717P"/>
</dbReference>
<dbReference type="InterPro" id="IPR052021">
    <property type="entry name" value="Type-I_RS_S_subunit"/>
</dbReference>
<sequence length="167" mass="18254">MKNVKLAELVISLESGGRPKGGAIEEIDGAIPSIGAEHLNNDGGFNLKNIKYIPKKYFKELSTGIIKTEDILIVKDGATTGKTSFVSSGFPFTEAAVNEHVFILKLDKQLANPQFVFQFLRSKVGRKQILNDFRGATVGGISKRFVEIVQVPLPPLSEQIQIAEILT</sequence>
<protein>
    <submittedName>
        <fullName evidence="5">Type I restriction modification DNA specificity domain protein</fullName>
    </submittedName>
</protein>
<dbReference type="PANTHER" id="PTHR30408:SF12">
    <property type="entry name" value="TYPE I RESTRICTION ENZYME MJAVIII SPECIFICITY SUBUNIT"/>
    <property type="match status" value="1"/>
</dbReference>
<evidence type="ECO:0000256" key="2">
    <source>
        <dbReference type="ARBA" id="ARBA00022747"/>
    </source>
</evidence>
<dbReference type="Proteomes" id="UP000058857">
    <property type="component" value="Chromosome 1"/>
</dbReference>
<dbReference type="AlphaFoldDB" id="A0A0E3AWX0"/>
<accession>A0A0E3AWX0</accession>
<comment type="similarity">
    <text evidence="1">Belongs to the type-I restriction system S methylase family.</text>
</comment>
<dbReference type="InterPro" id="IPR044946">
    <property type="entry name" value="Restrct_endonuc_typeI_TRD_sf"/>
</dbReference>
<keyword evidence="2" id="KW-0680">Restriction system</keyword>
<evidence type="ECO:0000256" key="3">
    <source>
        <dbReference type="ARBA" id="ARBA00023125"/>
    </source>
</evidence>
<dbReference type="EMBL" id="CP012029">
    <property type="protein sequence ID" value="ALO26006.1"/>
    <property type="molecule type" value="Genomic_DNA"/>
</dbReference>
<evidence type="ECO:0000256" key="1">
    <source>
        <dbReference type="ARBA" id="ARBA00010923"/>
    </source>
</evidence>
<organism evidence="5">
    <name type="scientific">Leptospira borgpetersenii serovar Ballum</name>
    <dbReference type="NCBI Taxonomy" id="280505"/>
    <lineage>
        <taxon>Bacteria</taxon>
        <taxon>Pseudomonadati</taxon>
        <taxon>Spirochaetota</taxon>
        <taxon>Spirochaetia</taxon>
        <taxon>Leptospirales</taxon>
        <taxon>Leptospiraceae</taxon>
        <taxon>Leptospira</taxon>
    </lineage>
</organism>
<dbReference type="Pfam" id="PF01420">
    <property type="entry name" value="Methylase_S"/>
    <property type="match status" value="1"/>
</dbReference>
<keyword evidence="3" id="KW-0238">DNA-binding</keyword>
<dbReference type="GO" id="GO:0003677">
    <property type="term" value="F:DNA binding"/>
    <property type="evidence" value="ECO:0007669"/>
    <property type="project" value="UniProtKB-KW"/>
</dbReference>
<dbReference type="RefSeq" id="WP_002738906.1">
    <property type="nucleotide sequence ID" value="NZ_CP012029.1"/>
</dbReference>
<name>A0A0E3AWX0_LEPBO</name>
<evidence type="ECO:0000313" key="5">
    <source>
        <dbReference type="EMBL" id="ALO26006.1"/>
    </source>
</evidence>
<reference evidence="5 6" key="1">
    <citation type="journal article" date="2015" name="PLoS Negl. Trop. Dis.">
        <title>Distribution of Plasmids in Distinct Leptospira Pathogenic Species.</title>
        <authorList>
            <person name="Wang Y."/>
            <person name="Zhuang X."/>
            <person name="Zhong Y."/>
            <person name="Zhang C."/>
            <person name="Zhang Y."/>
            <person name="Zeng L."/>
            <person name="Zhu Y."/>
            <person name="He P."/>
            <person name="Dong K."/>
            <person name="Pal U."/>
            <person name="Guo X."/>
            <person name="Qin J."/>
        </authorList>
    </citation>
    <scope>NUCLEOTIDE SEQUENCE [LARGE SCALE GENOMIC DNA]</scope>
    <source>
        <strain evidence="5 6">56604</strain>
    </source>
</reference>
<dbReference type="Gene3D" id="3.90.220.20">
    <property type="entry name" value="DNA methylase specificity domains"/>
    <property type="match status" value="1"/>
</dbReference>
<proteinExistence type="inferred from homology"/>
<dbReference type="InterPro" id="IPR000055">
    <property type="entry name" value="Restrct_endonuc_typeI_TRD"/>
</dbReference>
<dbReference type="GO" id="GO:0009307">
    <property type="term" value="P:DNA restriction-modification system"/>
    <property type="evidence" value="ECO:0007669"/>
    <property type="project" value="UniProtKB-KW"/>
</dbReference>
<evidence type="ECO:0000259" key="4">
    <source>
        <dbReference type="Pfam" id="PF01420"/>
    </source>
</evidence>
<dbReference type="PANTHER" id="PTHR30408">
    <property type="entry name" value="TYPE-1 RESTRICTION ENZYME ECOKI SPECIFICITY PROTEIN"/>
    <property type="match status" value="1"/>
</dbReference>
<gene>
    <name evidence="5" type="ORF">LBBP_01719</name>
</gene>
<dbReference type="SUPFAM" id="SSF116734">
    <property type="entry name" value="DNA methylase specificity domain"/>
    <property type="match status" value="1"/>
</dbReference>
<evidence type="ECO:0000313" key="6">
    <source>
        <dbReference type="Proteomes" id="UP000058857"/>
    </source>
</evidence>